<accession>A0A831XA26</accession>
<proteinExistence type="predicted"/>
<feature type="domain" description="Cytochrome c" evidence="5">
    <location>
        <begin position="38"/>
        <end position="159"/>
    </location>
</feature>
<dbReference type="GO" id="GO:0020037">
    <property type="term" value="F:heme binding"/>
    <property type="evidence" value="ECO:0007669"/>
    <property type="project" value="InterPro"/>
</dbReference>
<organism evidence="6">
    <name type="scientific">Thermorudis peleae</name>
    <dbReference type="NCBI Taxonomy" id="1382356"/>
    <lineage>
        <taxon>Bacteria</taxon>
        <taxon>Pseudomonadati</taxon>
        <taxon>Thermomicrobiota</taxon>
        <taxon>Thermomicrobia</taxon>
        <taxon>Thermomicrobia incertae sedis</taxon>
        <taxon>Thermorudis</taxon>
    </lineage>
</organism>
<dbReference type="PROSITE" id="PS51007">
    <property type="entry name" value="CYTC"/>
    <property type="match status" value="1"/>
</dbReference>
<reference evidence="6" key="1">
    <citation type="journal article" date="2020" name="mSystems">
        <title>Genome- and Community-Level Interaction Insights into Carbon Utilization and Element Cycling Functions of Hydrothermarchaeota in Hydrothermal Sediment.</title>
        <authorList>
            <person name="Zhou Z."/>
            <person name="Liu Y."/>
            <person name="Xu W."/>
            <person name="Pan J."/>
            <person name="Luo Z.H."/>
            <person name="Li M."/>
        </authorList>
    </citation>
    <scope>NUCLEOTIDE SEQUENCE [LARGE SCALE GENOMIC DNA]</scope>
    <source>
        <strain evidence="6">SpSt-210</strain>
    </source>
</reference>
<keyword evidence="2 4" id="KW-0479">Metal-binding</keyword>
<dbReference type="GO" id="GO:0046872">
    <property type="term" value="F:metal ion binding"/>
    <property type="evidence" value="ECO:0007669"/>
    <property type="project" value="UniProtKB-KW"/>
</dbReference>
<evidence type="ECO:0000256" key="2">
    <source>
        <dbReference type="ARBA" id="ARBA00022723"/>
    </source>
</evidence>
<keyword evidence="3 4" id="KW-0408">Iron</keyword>
<sequence>MTSSWRLLILSLALIGIGLTGLLVVGAIVPAVRSRPEGAEARGAWIYRTGTDPDTGIRIPASGGMMMHMSCADCHGPDGRGLRTPMFVSPDIRYRNLTDPAGMVESDGSRGHTYTDELIERAITQGIDAEGRPLAWPMPRWQMTERQLNDLLAYLKALP</sequence>
<dbReference type="SUPFAM" id="SSF46626">
    <property type="entry name" value="Cytochrome c"/>
    <property type="match status" value="1"/>
</dbReference>
<keyword evidence="1 4" id="KW-0349">Heme</keyword>
<evidence type="ECO:0000313" key="6">
    <source>
        <dbReference type="EMBL" id="HEG92815.1"/>
    </source>
</evidence>
<dbReference type="EMBL" id="DSIY01000361">
    <property type="protein sequence ID" value="HEG92815.1"/>
    <property type="molecule type" value="Genomic_DNA"/>
</dbReference>
<evidence type="ECO:0000256" key="4">
    <source>
        <dbReference type="PROSITE-ProRule" id="PRU00433"/>
    </source>
</evidence>
<evidence type="ECO:0000256" key="3">
    <source>
        <dbReference type="ARBA" id="ARBA00023004"/>
    </source>
</evidence>
<name>A0A831XA26_9BACT</name>
<dbReference type="GO" id="GO:0009055">
    <property type="term" value="F:electron transfer activity"/>
    <property type="evidence" value="ECO:0007669"/>
    <property type="project" value="InterPro"/>
</dbReference>
<dbReference type="InterPro" id="IPR036909">
    <property type="entry name" value="Cyt_c-like_dom_sf"/>
</dbReference>
<dbReference type="InterPro" id="IPR009056">
    <property type="entry name" value="Cyt_c-like_dom"/>
</dbReference>
<dbReference type="Pfam" id="PF00034">
    <property type="entry name" value="Cytochrom_C"/>
    <property type="match status" value="1"/>
</dbReference>
<dbReference type="AlphaFoldDB" id="A0A831XA26"/>
<dbReference type="Gene3D" id="1.10.760.10">
    <property type="entry name" value="Cytochrome c-like domain"/>
    <property type="match status" value="1"/>
</dbReference>
<evidence type="ECO:0000256" key="1">
    <source>
        <dbReference type="ARBA" id="ARBA00022617"/>
    </source>
</evidence>
<gene>
    <name evidence="6" type="ORF">ENP34_15475</name>
</gene>
<comment type="caution">
    <text evidence="6">The sequence shown here is derived from an EMBL/GenBank/DDBJ whole genome shotgun (WGS) entry which is preliminary data.</text>
</comment>
<protein>
    <submittedName>
        <fullName evidence="6">C-type cytochrome</fullName>
    </submittedName>
</protein>
<evidence type="ECO:0000259" key="5">
    <source>
        <dbReference type="PROSITE" id="PS51007"/>
    </source>
</evidence>